<dbReference type="InterPro" id="IPR009014">
    <property type="entry name" value="Transketo_C/PFOR_II"/>
</dbReference>
<feature type="domain" description="4Fe-4S ferredoxin-type" evidence="16">
    <location>
        <begin position="562"/>
        <end position="591"/>
    </location>
</feature>
<evidence type="ECO:0000256" key="4">
    <source>
        <dbReference type="ARBA" id="ARBA00017710"/>
    </source>
</evidence>
<dbReference type="NCBIfam" id="TIGR03336">
    <property type="entry name" value="IOR_alpha"/>
    <property type="match status" value="1"/>
</dbReference>
<dbReference type="PROSITE" id="PS00198">
    <property type="entry name" value="4FE4S_FER_1"/>
    <property type="match status" value="1"/>
</dbReference>
<dbReference type="Pfam" id="PF01855">
    <property type="entry name" value="POR_N"/>
    <property type="match status" value="1"/>
</dbReference>
<dbReference type="InterPro" id="IPR029061">
    <property type="entry name" value="THDP-binding"/>
</dbReference>
<feature type="binding site" evidence="15">
    <location>
        <position position="571"/>
    </location>
    <ligand>
        <name>[4Fe-4S] cluster</name>
        <dbReference type="ChEBI" id="CHEBI:49883"/>
        <label>2</label>
    </ligand>
</feature>
<evidence type="ECO:0000256" key="14">
    <source>
        <dbReference type="PIRNR" id="PIRNR006439"/>
    </source>
</evidence>
<evidence type="ECO:0000256" key="6">
    <source>
        <dbReference type="ARBA" id="ARBA00022485"/>
    </source>
</evidence>
<sequence>MKKLLTGNEAVARGAYEAGVTVASAYPGTPSTEILENIAKYKEIYSEWAPNEKVALEVAIGASIAGARSIAAMKHVGVNVAADPLFTFAYTGVNGGCILVTADDPGMHSSQNEQDNRYYAKSAKLVMLEPSDSQEAKDFVKLGYEISEQFDIPILLRLTTRICHSKTLVELEERQEVGIKEYDKNIAKYVATPANGRVLHVKLEEKLKKLEEYSNNTPINKVEFNDRSIGIITSGVAYQYAKEVFGDSASYLKLGMTFPLPKQKIREFADQVDKLYVIEELEPYLETEIKAMGIDVVGKELIPNVGELNPDIIREALLGEKKEIIEMNSEKVVSRPPTMCAGCPHRGLFYVLSKKKNVVITGDIGCYTLGSAPPLEAMDTCICMGASVSAGHGFSKAFEVNGKDTKVFGVIGDSTFFHSGITGLIDIVYNKGNAATIILDNRITGMTGHQENPGTGFTLMGEVTEQIDLVKICEAIGVKHIEVINPLDLEETEKAIDKAINTDEPVVIITKWPCVLKKSPKEEVEEYGLDQRKICTVESDKCKKCKLCLKVGCPAISFKEDVGAIIDDTMCVGCDVCLQVCPFNAIVKVGE</sequence>
<feature type="binding site" evidence="15">
    <location>
        <position position="581"/>
    </location>
    <ligand>
        <name>[4Fe-4S] cluster</name>
        <dbReference type="ChEBI" id="CHEBI:49883"/>
        <label>1</label>
    </ligand>
</feature>
<evidence type="ECO:0000256" key="3">
    <source>
        <dbReference type="ARBA" id="ARBA00012812"/>
    </source>
</evidence>
<dbReference type="PANTHER" id="PTHR43710:SF5">
    <property type="entry name" value="INDOLEPYRUVATE FERREDOXIN OXIDOREDUCTASE ALPHA SUBUNIT"/>
    <property type="match status" value="1"/>
</dbReference>
<keyword evidence="9 14" id="KW-0560">Oxidoreductase</keyword>
<dbReference type="InterPro" id="IPR002880">
    <property type="entry name" value="Pyrv_Fd/Flavodoxin_OxRdtase_N"/>
</dbReference>
<dbReference type="PANTHER" id="PTHR43710">
    <property type="entry name" value="2-HYDROXYACYL-COA LYASE"/>
    <property type="match status" value="1"/>
</dbReference>
<dbReference type="CDD" id="cd02008">
    <property type="entry name" value="TPP_IOR_alpha"/>
    <property type="match status" value="1"/>
</dbReference>
<feature type="binding site" evidence="15">
    <location>
        <position position="548"/>
    </location>
    <ligand>
        <name>[4Fe-4S] cluster</name>
        <dbReference type="ChEBI" id="CHEBI:49883"/>
        <label>1</label>
    </ligand>
</feature>
<comment type="cofactor">
    <cofactor evidence="14 15">
        <name>[4Fe-4S] cluster</name>
        <dbReference type="ChEBI" id="CHEBI:49883"/>
    </cofactor>
    <text evidence="14 15">Binds 2 [4Fe-4S] clusters. In this family the first cluster has a non-standard and varying [4Fe-4S] binding motif CX(2)CX(2)CX(4-5)CP.</text>
</comment>
<dbReference type="Gene3D" id="3.40.50.970">
    <property type="match status" value="2"/>
</dbReference>
<comment type="function">
    <text evidence="1 14">Catalyzes the ferredoxin-dependent oxidative decarboxylation of arylpyruvates.</text>
</comment>
<comment type="catalytic activity">
    <reaction evidence="13 14">
        <text>indole-3-pyruvate + 2 oxidized [2Fe-2S]-[ferredoxin] + CoA = (indol-3-yl)acetyl-CoA + 2 reduced [2Fe-2S]-[ferredoxin] + CO2 + H(+)</text>
        <dbReference type="Rhea" id="RHEA:12645"/>
        <dbReference type="Rhea" id="RHEA-COMP:10000"/>
        <dbReference type="Rhea" id="RHEA-COMP:10001"/>
        <dbReference type="ChEBI" id="CHEBI:15378"/>
        <dbReference type="ChEBI" id="CHEBI:16526"/>
        <dbReference type="ChEBI" id="CHEBI:17640"/>
        <dbReference type="ChEBI" id="CHEBI:33737"/>
        <dbReference type="ChEBI" id="CHEBI:33738"/>
        <dbReference type="ChEBI" id="CHEBI:57271"/>
        <dbReference type="ChEBI" id="CHEBI:57287"/>
        <dbReference type="EC" id="1.2.7.8"/>
    </reaction>
</comment>
<keyword evidence="7 14" id="KW-0479">Metal-binding</keyword>
<evidence type="ECO:0000259" key="16">
    <source>
        <dbReference type="PROSITE" id="PS51379"/>
    </source>
</evidence>
<dbReference type="SUPFAM" id="SSF52922">
    <property type="entry name" value="TK C-terminal domain-like"/>
    <property type="match status" value="1"/>
</dbReference>
<dbReference type="EC" id="1.2.7.8" evidence="3 14"/>
<evidence type="ECO:0000313" key="17">
    <source>
        <dbReference type="EMBL" id="KGG79621.1"/>
    </source>
</evidence>
<keyword evidence="6 14" id="KW-0004">4Fe-4S</keyword>
<dbReference type="RefSeq" id="WP_035164723.1">
    <property type="nucleotide sequence ID" value="NZ_AZTB01000073.1"/>
</dbReference>
<feature type="binding site" evidence="15">
    <location>
        <position position="545"/>
    </location>
    <ligand>
        <name>[4Fe-4S] cluster</name>
        <dbReference type="ChEBI" id="CHEBI:49883"/>
        <label>1</label>
    </ligand>
</feature>
<keyword evidence="11 14" id="KW-0411">Iron-sulfur</keyword>
<feature type="binding site" evidence="15">
    <location>
        <position position="542"/>
    </location>
    <ligand>
        <name>[4Fe-4S] cluster</name>
        <dbReference type="ChEBI" id="CHEBI:49883"/>
        <label>1</label>
    </ligand>
</feature>
<comment type="caution">
    <text evidence="17">The sequence shown here is derived from an EMBL/GenBank/DDBJ whole genome shotgun (WGS) entry which is preliminary data.</text>
</comment>
<dbReference type="Pfam" id="PF00037">
    <property type="entry name" value="Fer4"/>
    <property type="match status" value="1"/>
</dbReference>
<evidence type="ECO:0000256" key="8">
    <source>
        <dbReference type="ARBA" id="ARBA00022982"/>
    </source>
</evidence>
<evidence type="ECO:0000256" key="15">
    <source>
        <dbReference type="PIRSR" id="PIRSR006439-50"/>
    </source>
</evidence>
<keyword evidence="8 14" id="KW-0249">Electron transport</keyword>
<dbReference type="AlphaFoldDB" id="A0A096DK29"/>
<evidence type="ECO:0000256" key="10">
    <source>
        <dbReference type="ARBA" id="ARBA00023004"/>
    </source>
</evidence>
<feature type="binding site" evidence="15">
    <location>
        <position position="553"/>
    </location>
    <ligand>
        <name>[4Fe-4S] cluster</name>
        <dbReference type="ChEBI" id="CHEBI:49883"/>
        <label>2</label>
    </ligand>
</feature>
<dbReference type="SUPFAM" id="SSF54862">
    <property type="entry name" value="4Fe-4S ferredoxins"/>
    <property type="match status" value="1"/>
</dbReference>
<dbReference type="InterPro" id="IPR045025">
    <property type="entry name" value="HACL1-like"/>
</dbReference>
<evidence type="ECO:0000256" key="2">
    <source>
        <dbReference type="ARBA" id="ARBA00011238"/>
    </source>
</evidence>
<name>A0A096DK29_9FIRM</name>
<dbReference type="SUPFAM" id="SSF52518">
    <property type="entry name" value="Thiamin diphosphate-binding fold (THDP-binding)"/>
    <property type="match status" value="2"/>
</dbReference>
<dbReference type="InterPro" id="IPR017896">
    <property type="entry name" value="4Fe4S_Fe-S-bd"/>
</dbReference>
<dbReference type="GO" id="GO:0043805">
    <property type="term" value="F:indolepyruvate ferredoxin oxidoreductase activity"/>
    <property type="evidence" value="ECO:0007669"/>
    <property type="project" value="UniProtKB-UniRule"/>
</dbReference>
<dbReference type="Proteomes" id="UP000029622">
    <property type="component" value="Unassembled WGS sequence"/>
</dbReference>
<comment type="subunit">
    <text evidence="2">Heterodimer of the IorA and IorB subunits.</text>
</comment>
<evidence type="ECO:0000256" key="7">
    <source>
        <dbReference type="ARBA" id="ARBA00022723"/>
    </source>
</evidence>
<dbReference type="InterPro" id="IPR017900">
    <property type="entry name" value="4Fe4S_Fe_S_CS"/>
</dbReference>
<dbReference type="GO" id="GO:0046872">
    <property type="term" value="F:metal ion binding"/>
    <property type="evidence" value="ECO:0007669"/>
    <property type="project" value="UniProtKB-UniRule"/>
</dbReference>
<dbReference type="PROSITE" id="PS51379">
    <property type="entry name" value="4FE4S_FER_2"/>
    <property type="match status" value="2"/>
</dbReference>
<dbReference type="Pfam" id="PF02775">
    <property type="entry name" value="TPP_enzyme_C"/>
    <property type="match status" value="1"/>
</dbReference>
<keyword evidence="10 14" id="KW-0408">Iron</keyword>
<keyword evidence="5 14" id="KW-0813">Transport</keyword>
<dbReference type="Gene3D" id="3.30.70.20">
    <property type="match status" value="1"/>
</dbReference>
<accession>A0A096DK29</accession>
<proteinExistence type="predicted"/>
<feature type="binding site" evidence="15">
    <location>
        <position position="574"/>
    </location>
    <ligand>
        <name>[4Fe-4S] cluster</name>
        <dbReference type="ChEBI" id="CHEBI:49883"/>
        <label>2</label>
    </ligand>
</feature>
<evidence type="ECO:0000256" key="11">
    <source>
        <dbReference type="ARBA" id="ARBA00023014"/>
    </source>
</evidence>
<evidence type="ECO:0000256" key="1">
    <source>
        <dbReference type="ARBA" id="ARBA00002995"/>
    </source>
</evidence>
<evidence type="ECO:0000256" key="12">
    <source>
        <dbReference type="ARBA" id="ARBA00030514"/>
    </source>
</evidence>
<evidence type="ECO:0000256" key="13">
    <source>
        <dbReference type="ARBA" id="ARBA00048332"/>
    </source>
</evidence>
<dbReference type="CDD" id="cd07034">
    <property type="entry name" value="TPP_PYR_PFOR_IOR-alpha_like"/>
    <property type="match status" value="1"/>
</dbReference>
<dbReference type="FunFam" id="3.40.50.970:FF:000039">
    <property type="entry name" value="Indolepyruvate oxidoreductase subunit IorA"/>
    <property type="match status" value="1"/>
</dbReference>
<evidence type="ECO:0000256" key="9">
    <source>
        <dbReference type="ARBA" id="ARBA00023002"/>
    </source>
</evidence>
<protein>
    <recommendedName>
        <fullName evidence="4 14">Indolepyruvate oxidoreductase subunit IorA</fullName>
        <shortName evidence="14">IOR</shortName>
        <ecNumber evidence="3 14">1.2.7.8</ecNumber>
    </recommendedName>
    <alternativeName>
        <fullName evidence="12 14">Indolepyruvate ferredoxin oxidoreductase subunit alpha</fullName>
    </alternativeName>
</protein>
<gene>
    <name evidence="17" type="ORF">Y919_10935</name>
</gene>
<reference evidence="17 18" key="1">
    <citation type="submission" date="2013-12" db="EMBL/GenBank/DDBJ databases">
        <title>Draft genome sequence of Caloranaerobacter sp. H53214.</title>
        <authorList>
            <person name="Jiang L.J."/>
            <person name="Shao Z.Z."/>
            <person name="Long M.N."/>
        </authorList>
    </citation>
    <scope>NUCLEOTIDE SEQUENCE [LARGE SCALE GENOMIC DNA]</scope>
    <source>
        <strain evidence="17 18">H53214</strain>
    </source>
</reference>
<dbReference type="GO" id="GO:0051539">
    <property type="term" value="F:4 iron, 4 sulfur cluster binding"/>
    <property type="evidence" value="ECO:0007669"/>
    <property type="project" value="UniProtKB-UniRule"/>
</dbReference>
<keyword evidence="17" id="KW-0670">Pyruvate</keyword>
<dbReference type="GO" id="GO:0030976">
    <property type="term" value="F:thiamine pyrophosphate binding"/>
    <property type="evidence" value="ECO:0007669"/>
    <property type="project" value="InterPro"/>
</dbReference>
<evidence type="ECO:0000313" key="18">
    <source>
        <dbReference type="Proteomes" id="UP000029622"/>
    </source>
</evidence>
<dbReference type="STRING" id="1156417.Y919_10935"/>
<feature type="domain" description="4Fe-4S ferredoxin-type" evidence="16">
    <location>
        <begin position="533"/>
        <end position="561"/>
    </location>
</feature>
<dbReference type="EMBL" id="AZTB01000073">
    <property type="protein sequence ID" value="KGG79621.1"/>
    <property type="molecule type" value="Genomic_DNA"/>
</dbReference>
<dbReference type="InterPro" id="IPR011766">
    <property type="entry name" value="TPP_enzyme_TPP-bd"/>
</dbReference>
<feature type="binding site" evidence="15">
    <location>
        <position position="577"/>
    </location>
    <ligand>
        <name>[4Fe-4S] cluster</name>
        <dbReference type="ChEBI" id="CHEBI:49883"/>
        <label>2</label>
    </ligand>
</feature>
<dbReference type="InterPro" id="IPR017721">
    <property type="entry name" value="IorA"/>
</dbReference>
<organism evidence="17 18">
    <name type="scientific">Caloranaerobacter azorensis H53214</name>
    <dbReference type="NCBI Taxonomy" id="1156417"/>
    <lineage>
        <taxon>Bacteria</taxon>
        <taxon>Bacillati</taxon>
        <taxon>Bacillota</taxon>
        <taxon>Tissierellia</taxon>
        <taxon>Tissierellales</taxon>
        <taxon>Thermohalobacteraceae</taxon>
        <taxon>Caloranaerobacter</taxon>
    </lineage>
</organism>
<dbReference type="PIRSF" id="PIRSF006439">
    <property type="entry name" value="Indolepyruvate_ferr_oxidored"/>
    <property type="match status" value="1"/>
</dbReference>
<evidence type="ECO:0000256" key="5">
    <source>
        <dbReference type="ARBA" id="ARBA00022448"/>
    </source>
</evidence>